<proteinExistence type="predicted"/>
<dbReference type="PANTHER" id="PTHR34051">
    <property type="entry name" value="PROTEIN LOW PSII ACCUMULATION 3, CHLOROPLASTIC"/>
    <property type="match status" value="1"/>
</dbReference>
<feature type="domain" description="DUF1995" evidence="1">
    <location>
        <begin position="55"/>
        <end position="312"/>
    </location>
</feature>
<dbReference type="EMBL" id="JALJOS010000001">
    <property type="protein sequence ID" value="KAK9844344.1"/>
    <property type="molecule type" value="Genomic_DNA"/>
</dbReference>
<gene>
    <name evidence="2" type="ORF">WJX74_001039</name>
</gene>
<accession>A0AAW1SFL9</accession>
<reference evidence="2 3" key="1">
    <citation type="journal article" date="2024" name="Nat. Commun.">
        <title>Phylogenomics reveals the evolutionary origins of lichenization in chlorophyte algae.</title>
        <authorList>
            <person name="Puginier C."/>
            <person name="Libourel C."/>
            <person name="Otte J."/>
            <person name="Skaloud P."/>
            <person name="Haon M."/>
            <person name="Grisel S."/>
            <person name="Petersen M."/>
            <person name="Berrin J.G."/>
            <person name="Delaux P.M."/>
            <person name="Dal Grande F."/>
            <person name="Keller J."/>
        </authorList>
    </citation>
    <scope>NUCLEOTIDE SEQUENCE [LARGE SCALE GENOMIC DNA]</scope>
    <source>
        <strain evidence="2 3">SAG 2145</strain>
    </source>
</reference>
<dbReference type="Proteomes" id="UP001438707">
    <property type="component" value="Unassembled WGS sequence"/>
</dbReference>
<dbReference type="AlphaFoldDB" id="A0AAW1SFL9"/>
<sequence length="319" mass="35745">MSSHLRCAQSPSPLLRAGDGEATLYRKLTRPPRVSKHVQRLRPSKATAEQMQAFPRSYPEAIRQAQQAVQSALRDGAKLLEVEFPPASLEAVSGDAEGANEMSYSMGFLRQFCRIFQDQAGSTRIFFPDDKELQLARQGSSRQHAGSEDDDGPVFGSTKFQLDFLTRPSILGDIGLDFGKVKFPERVKPTDELFICAYPHFNVQEFLEIQELHRTVASQQGQPIIVFNGELDRMRGGYYPALFYPKVAQASREFLPLFERAFYIHNFKGSNPGALFRAYPGPWQVLRRGGRGSDDMQVVHTQADAPSLREVSLDILSST</sequence>
<protein>
    <recommendedName>
        <fullName evidence="1">DUF1995 domain-containing protein</fullName>
    </recommendedName>
</protein>
<name>A0AAW1SFL9_9CHLO</name>
<organism evidence="2 3">
    <name type="scientific">Apatococcus lobatus</name>
    <dbReference type="NCBI Taxonomy" id="904363"/>
    <lineage>
        <taxon>Eukaryota</taxon>
        <taxon>Viridiplantae</taxon>
        <taxon>Chlorophyta</taxon>
        <taxon>core chlorophytes</taxon>
        <taxon>Trebouxiophyceae</taxon>
        <taxon>Chlorellales</taxon>
        <taxon>Chlorellaceae</taxon>
        <taxon>Apatococcus</taxon>
    </lineage>
</organism>
<comment type="caution">
    <text evidence="2">The sequence shown here is derived from an EMBL/GenBank/DDBJ whole genome shotgun (WGS) entry which is preliminary data.</text>
</comment>
<dbReference type="PANTHER" id="PTHR34051:SF1">
    <property type="entry name" value="PROTEIN LOW PSII ACCUMULATION 3, CHLOROPLASTIC"/>
    <property type="match status" value="1"/>
</dbReference>
<dbReference type="Pfam" id="PF09353">
    <property type="entry name" value="DUF1995"/>
    <property type="match status" value="1"/>
</dbReference>
<evidence type="ECO:0000259" key="1">
    <source>
        <dbReference type="Pfam" id="PF09353"/>
    </source>
</evidence>
<evidence type="ECO:0000313" key="2">
    <source>
        <dbReference type="EMBL" id="KAK9844344.1"/>
    </source>
</evidence>
<evidence type="ECO:0000313" key="3">
    <source>
        <dbReference type="Proteomes" id="UP001438707"/>
    </source>
</evidence>
<keyword evidence="3" id="KW-1185">Reference proteome</keyword>
<dbReference type="InterPro" id="IPR018962">
    <property type="entry name" value="DUF1995"/>
</dbReference>
<dbReference type="InterPro" id="IPR044687">
    <property type="entry name" value="LPA3"/>
</dbReference>